<comment type="caution">
    <text evidence="3">The sequence shown here is derived from an EMBL/GenBank/DDBJ whole genome shotgun (WGS) entry which is preliminary data.</text>
</comment>
<keyword evidence="2" id="KW-1133">Transmembrane helix</keyword>
<organism evidence="3 4">
    <name type="scientific">Nocardiopsis suaedae</name>
    <dbReference type="NCBI Taxonomy" id="3018444"/>
    <lineage>
        <taxon>Bacteria</taxon>
        <taxon>Bacillati</taxon>
        <taxon>Actinomycetota</taxon>
        <taxon>Actinomycetes</taxon>
        <taxon>Streptosporangiales</taxon>
        <taxon>Nocardiopsidaceae</taxon>
        <taxon>Nocardiopsis</taxon>
    </lineage>
</organism>
<evidence type="ECO:0000256" key="1">
    <source>
        <dbReference type="SAM" id="MobiDB-lite"/>
    </source>
</evidence>
<evidence type="ECO:0000256" key="2">
    <source>
        <dbReference type="SAM" id="Phobius"/>
    </source>
</evidence>
<sequence length="123" mass="12952">MSVNPVVLRIGAHIEFASLLLMLANLATVHHEAASSLLGPVHGCSYLFAAVGVWAYGRATPAARLLALVPGVGGLLAVRRIPSAPGADGGRTPREPLQGLKRPRVVQEPQHPSVRRSQEGREG</sequence>
<dbReference type="EMBL" id="JAQFWP010000001">
    <property type="protein sequence ID" value="MDA2802943.1"/>
    <property type="molecule type" value="Genomic_DNA"/>
</dbReference>
<gene>
    <name evidence="3" type="ORF">O4U47_00335</name>
</gene>
<evidence type="ECO:0008006" key="5">
    <source>
        <dbReference type="Google" id="ProtNLM"/>
    </source>
</evidence>
<accession>A0ABT4TE08</accession>
<feature type="transmembrane region" description="Helical" evidence="2">
    <location>
        <begin position="37"/>
        <end position="56"/>
    </location>
</feature>
<keyword evidence="2" id="KW-0472">Membrane</keyword>
<name>A0ABT4TE08_9ACTN</name>
<evidence type="ECO:0000313" key="3">
    <source>
        <dbReference type="EMBL" id="MDA2802943.1"/>
    </source>
</evidence>
<keyword evidence="2" id="KW-0812">Transmembrane</keyword>
<evidence type="ECO:0000313" key="4">
    <source>
        <dbReference type="Proteomes" id="UP001165685"/>
    </source>
</evidence>
<keyword evidence="4" id="KW-1185">Reference proteome</keyword>
<dbReference type="RefSeq" id="WP_270674840.1">
    <property type="nucleotide sequence ID" value="NZ_JAQFWP010000001.1"/>
</dbReference>
<feature type="region of interest" description="Disordered" evidence="1">
    <location>
        <begin position="82"/>
        <end position="123"/>
    </location>
</feature>
<feature type="transmembrane region" description="Helical" evidence="2">
    <location>
        <begin position="6"/>
        <end position="25"/>
    </location>
</feature>
<proteinExistence type="predicted"/>
<reference evidence="3" key="1">
    <citation type="submission" date="2023-01" db="EMBL/GenBank/DDBJ databases">
        <title>Draft genome sequence of Nocardiopsis sp. LSu2-4 isolated from halophytes.</title>
        <authorList>
            <person name="Duangmal K."/>
            <person name="Chantavorakit T."/>
        </authorList>
    </citation>
    <scope>NUCLEOTIDE SEQUENCE</scope>
    <source>
        <strain evidence="3">LSu2-4</strain>
    </source>
</reference>
<dbReference type="Proteomes" id="UP001165685">
    <property type="component" value="Unassembled WGS sequence"/>
</dbReference>
<protein>
    <recommendedName>
        <fullName evidence="5">DUF3817 domain-containing protein</fullName>
    </recommendedName>
</protein>